<organism evidence="1 2">
    <name type="scientific">Bifidobacterium adolescentis</name>
    <dbReference type="NCBI Taxonomy" id="1680"/>
    <lineage>
        <taxon>Bacteria</taxon>
        <taxon>Bacillati</taxon>
        <taxon>Actinomycetota</taxon>
        <taxon>Actinomycetes</taxon>
        <taxon>Bifidobacteriales</taxon>
        <taxon>Bifidobacteriaceae</taxon>
        <taxon>Bifidobacterium</taxon>
    </lineage>
</organism>
<proteinExistence type="predicted"/>
<name>A0A174AL17_BIFAD</name>
<gene>
    <name evidence="1" type="ORF">ERS852382_01599</name>
</gene>
<dbReference type="Proteomes" id="UP000095647">
    <property type="component" value="Unassembled WGS sequence"/>
</dbReference>
<sequence>MDVRVEERKLERGLCGLYCDALRLVIVDNRLLDHQKLCTLCHELVHARHHDPGCGIIGAKAERRTRRETALWLVDPVEYATAECLYDGDSYLIACELGVTVQVIDDYRQILSDSLRSCDGVALHVGTME</sequence>
<dbReference type="AlphaFoldDB" id="A0A174AL17"/>
<dbReference type="EMBL" id="CYYI01000006">
    <property type="protein sequence ID" value="CUN89431.1"/>
    <property type="molecule type" value="Genomic_DNA"/>
</dbReference>
<accession>A0A174AL17</accession>
<reference evidence="1 2" key="1">
    <citation type="submission" date="2015-09" db="EMBL/GenBank/DDBJ databases">
        <authorList>
            <consortium name="Pathogen Informatics"/>
        </authorList>
    </citation>
    <scope>NUCLEOTIDE SEQUENCE [LARGE SCALE GENOMIC DNA]</scope>
    <source>
        <strain evidence="1 2">2789STDY5608824</strain>
    </source>
</reference>
<evidence type="ECO:0008006" key="3">
    <source>
        <dbReference type="Google" id="ProtNLM"/>
    </source>
</evidence>
<evidence type="ECO:0000313" key="2">
    <source>
        <dbReference type="Proteomes" id="UP000095647"/>
    </source>
</evidence>
<evidence type="ECO:0000313" key="1">
    <source>
        <dbReference type="EMBL" id="CUN89431.1"/>
    </source>
</evidence>
<protein>
    <recommendedName>
        <fullName evidence="3">ImmA/IrrE family metallo-endopeptidase</fullName>
    </recommendedName>
</protein>